<keyword evidence="3" id="KW-0813">Transport</keyword>
<dbReference type="FunFam" id="1.10.3470.10:FF:000001">
    <property type="entry name" value="Vitamin B12 ABC transporter permease BtuC"/>
    <property type="match status" value="1"/>
</dbReference>
<feature type="transmembrane region" description="Helical" evidence="8">
    <location>
        <begin position="56"/>
        <end position="77"/>
    </location>
</feature>
<evidence type="ECO:0000256" key="6">
    <source>
        <dbReference type="ARBA" id="ARBA00022989"/>
    </source>
</evidence>
<keyword evidence="7 8" id="KW-0472">Membrane</keyword>
<dbReference type="PANTHER" id="PTHR30472:SF70">
    <property type="entry name" value="MOLYBDATE IMPORT SYSTEM PERMEASE PROTEIN MOLB"/>
    <property type="match status" value="1"/>
</dbReference>
<dbReference type="GO" id="GO:0022857">
    <property type="term" value="F:transmembrane transporter activity"/>
    <property type="evidence" value="ECO:0007669"/>
    <property type="project" value="InterPro"/>
</dbReference>
<feature type="transmembrane region" description="Helical" evidence="8">
    <location>
        <begin position="184"/>
        <end position="205"/>
    </location>
</feature>
<evidence type="ECO:0000256" key="3">
    <source>
        <dbReference type="ARBA" id="ARBA00022448"/>
    </source>
</evidence>
<dbReference type="CDD" id="cd06550">
    <property type="entry name" value="TM_ABC_iron-siderophores_like"/>
    <property type="match status" value="1"/>
</dbReference>
<dbReference type="PANTHER" id="PTHR30472">
    <property type="entry name" value="FERRIC ENTEROBACTIN TRANSPORT SYSTEM PERMEASE PROTEIN"/>
    <property type="match status" value="1"/>
</dbReference>
<dbReference type="GO" id="GO:0033214">
    <property type="term" value="P:siderophore-iron import into cell"/>
    <property type="evidence" value="ECO:0007669"/>
    <property type="project" value="TreeGrafter"/>
</dbReference>
<evidence type="ECO:0000256" key="7">
    <source>
        <dbReference type="ARBA" id="ARBA00023136"/>
    </source>
</evidence>
<dbReference type="RefSeq" id="WP_184747731.1">
    <property type="nucleotide sequence ID" value="NZ_JACHGJ010000006.1"/>
</dbReference>
<accession>A0A841RCU8</accession>
<feature type="transmembrane region" description="Helical" evidence="8">
    <location>
        <begin position="142"/>
        <end position="164"/>
    </location>
</feature>
<gene>
    <name evidence="9" type="ORF">HNR50_003166</name>
</gene>
<evidence type="ECO:0000256" key="2">
    <source>
        <dbReference type="ARBA" id="ARBA00007935"/>
    </source>
</evidence>
<evidence type="ECO:0000256" key="1">
    <source>
        <dbReference type="ARBA" id="ARBA00004651"/>
    </source>
</evidence>
<sequence>MERLKKLFYLFLILILLTAFSLFVGRYPSPGVMNPKLLQTDALALKLVMNLRLPRILTSLLLGSVLAGSGLVFQMIFSNPLVEPGFLGVSQGAAFGAAFSIIFFGSSLILIQGSAAFFALSGLALSYFIARRIRYGGWILRLILSGIAISALFSAGLGLMKFAADPMSQLPEITFWLLGGLWSVTWRDFFVILPVSLISLIITFLMRWKLNILNLDDETAYSLGVAPERDRIIFLFTATAATAAVISVSGIVNWVGLIVPHIARRYFRTDTRFSIPAAMMMGALFTLICDTIARTFFSGEIPLGILTSLIGAVLFLVLLTGKQTGVNR</sequence>
<dbReference type="InterPro" id="IPR000522">
    <property type="entry name" value="ABC_transptr_permease_BtuC"/>
</dbReference>
<keyword evidence="4" id="KW-1003">Cell membrane</keyword>
<feature type="transmembrane region" description="Helical" evidence="8">
    <location>
        <begin position="7"/>
        <end position="27"/>
    </location>
</feature>
<dbReference type="Proteomes" id="UP000587760">
    <property type="component" value="Unassembled WGS sequence"/>
</dbReference>
<evidence type="ECO:0000313" key="9">
    <source>
        <dbReference type="EMBL" id="MBB6481486.1"/>
    </source>
</evidence>
<dbReference type="InterPro" id="IPR037294">
    <property type="entry name" value="ABC_BtuC-like"/>
</dbReference>
<dbReference type="Gene3D" id="1.10.3470.10">
    <property type="entry name" value="ABC transporter involved in vitamin B12 uptake, BtuC"/>
    <property type="match status" value="1"/>
</dbReference>
<dbReference type="GO" id="GO:0005886">
    <property type="term" value="C:plasma membrane"/>
    <property type="evidence" value="ECO:0007669"/>
    <property type="project" value="UniProtKB-SubCell"/>
</dbReference>
<keyword evidence="5 8" id="KW-0812">Transmembrane</keyword>
<comment type="caution">
    <text evidence="9">The sequence shown here is derived from an EMBL/GenBank/DDBJ whole genome shotgun (WGS) entry which is preliminary data.</text>
</comment>
<reference evidence="9 10" key="1">
    <citation type="submission" date="2020-08" db="EMBL/GenBank/DDBJ databases">
        <title>Genomic Encyclopedia of Type Strains, Phase IV (KMG-IV): sequencing the most valuable type-strain genomes for metagenomic binning, comparative biology and taxonomic classification.</title>
        <authorList>
            <person name="Goeker M."/>
        </authorList>
    </citation>
    <scope>NUCLEOTIDE SEQUENCE [LARGE SCALE GENOMIC DNA]</scope>
    <source>
        <strain evidence="9 10">DSM 2461</strain>
    </source>
</reference>
<evidence type="ECO:0000256" key="4">
    <source>
        <dbReference type="ARBA" id="ARBA00022475"/>
    </source>
</evidence>
<keyword evidence="10" id="KW-1185">Reference proteome</keyword>
<name>A0A841RCU8_9SPIO</name>
<dbReference type="SUPFAM" id="SSF81345">
    <property type="entry name" value="ABC transporter involved in vitamin B12 uptake, BtuC"/>
    <property type="match status" value="1"/>
</dbReference>
<proteinExistence type="inferred from homology"/>
<dbReference type="AlphaFoldDB" id="A0A841RCU8"/>
<keyword evidence="6 8" id="KW-1133">Transmembrane helix</keyword>
<dbReference type="EMBL" id="JACHGJ010000006">
    <property type="protein sequence ID" value="MBB6481486.1"/>
    <property type="molecule type" value="Genomic_DNA"/>
</dbReference>
<feature type="transmembrane region" description="Helical" evidence="8">
    <location>
        <begin position="271"/>
        <end position="289"/>
    </location>
</feature>
<protein>
    <submittedName>
        <fullName evidence="9">Iron complex transport system permease protein</fullName>
    </submittedName>
</protein>
<feature type="transmembrane region" description="Helical" evidence="8">
    <location>
        <begin position="84"/>
        <end position="103"/>
    </location>
</feature>
<evidence type="ECO:0000256" key="8">
    <source>
        <dbReference type="SAM" id="Phobius"/>
    </source>
</evidence>
<feature type="transmembrane region" description="Helical" evidence="8">
    <location>
        <begin position="109"/>
        <end position="130"/>
    </location>
</feature>
<comment type="similarity">
    <text evidence="2">Belongs to the binding-protein-dependent transport system permease family. FecCD subfamily.</text>
</comment>
<evidence type="ECO:0000256" key="5">
    <source>
        <dbReference type="ARBA" id="ARBA00022692"/>
    </source>
</evidence>
<dbReference type="Pfam" id="PF01032">
    <property type="entry name" value="FecCD"/>
    <property type="match status" value="1"/>
</dbReference>
<feature type="transmembrane region" description="Helical" evidence="8">
    <location>
        <begin position="232"/>
        <end position="259"/>
    </location>
</feature>
<feature type="transmembrane region" description="Helical" evidence="8">
    <location>
        <begin position="301"/>
        <end position="321"/>
    </location>
</feature>
<evidence type="ECO:0000313" key="10">
    <source>
        <dbReference type="Proteomes" id="UP000587760"/>
    </source>
</evidence>
<organism evidence="9 10">
    <name type="scientific">Spirochaeta isovalerica</name>
    <dbReference type="NCBI Taxonomy" id="150"/>
    <lineage>
        <taxon>Bacteria</taxon>
        <taxon>Pseudomonadati</taxon>
        <taxon>Spirochaetota</taxon>
        <taxon>Spirochaetia</taxon>
        <taxon>Spirochaetales</taxon>
        <taxon>Spirochaetaceae</taxon>
        <taxon>Spirochaeta</taxon>
    </lineage>
</organism>
<comment type="subcellular location">
    <subcellularLocation>
        <location evidence="1">Cell membrane</location>
        <topology evidence="1">Multi-pass membrane protein</topology>
    </subcellularLocation>
</comment>